<feature type="region of interest" description="Disordered" evidence="11">
    <location>
        <begin position="1"/>
        <end position="27"/>
    </location>
</feature>
<dbReference type="GO" id="GO:0000289">
    <property type="term" value="P:nuclear-transcribed mRNA poly(A) tail shortening"/>
    <property type="evidence" value="ECO:0007669"/>
    <property type="project" value="UniProtKB-UniRule"/>
</dbReference>
<evidence type="ECO:0000256" key="6">
    <source>
        <dbReference type="ARBA" id="ARBA00022722"/>
    </source>
</evidence>
<keyword evidence="7 10" id="KW-0479">Metal-binding</keyword>
<dbReference type="CDD" id="cd06143">
    <property type="entry name" value="PAN2_exo"/>
    <property type="match status" value="1"/>
</dbReference>
<dbReference type="Gene3D" id="3.90.70.10">
    <property type="entry name" value="Cysteine proteinases"/>
    <property type="match status" value="1"/>
</dbReference>
<dbReference type="SUPFAM" id="SSF54001">
    <property type="entry name" value="Cysteine proteinases"/>
    <property type="match status" value="1"/>
</dbReference>
<protein>
    <recommendedName>
        <fullName evidence="10">PAN2-PAN3 deadenylation complex catalytic subunit PAN2</fullName>
        <ecNumber evidence="10">3.1.13.4</ecNumber>
    </recommendedName>
    <alternativeName>
        <fullName evidence="10">PAB1P-dependent poly(A)-specific ribonuclease</fullName>
    </alternativeName>
    <alternativeName>
        <fullName evidence="10">Poly(A)-nuclease deadenylation complex subunit 2</fullName>
        <shortName evidence="10">PAN deadenylation complex subunit 2</shortName>
    </alternativeName>
</protein>
<evidence type="ECO:0000256" key="3">
    <source>
        <dbReference type="ARBA" id="ARBA00022490"/>
    </source>
</evidence>
<keyword evidence="6 10" id="KW-0540">Nuclease</keyword>
<dbReference type="GO" id="GO:0000932">
    <property type="term" value="C:P-body"/>
    <property type="evidence" value="ECO:0007669"/>
    <property type="project" value="TreeGrafter"/>
</dbReference>
<dbReference type="GO" id="GO:0006397">
    <property type="term" value="P:mRNA processing"/>
    <property type="evidence" value="ECO:0007669"/>
    <property type="project" value="UniProtKB-KW"/>
</dbReference>
<dbReference type="GO" id="GO:0003676">
    <property type="term" value="F:nucleic acid binding"/>
    <property type="evidence" value="ECO:0007669"/>
    <property type="project" value="InterPro"/>
</dbReference>
<feature type="domain" description="USP" evidence="12">
    <location>
        <begin position="532"/>
        <end position="897"/>
    </location>
</feature>
<accession>A0AAN6YP39</accession>
<evidence type="ECO:0000256" key="10">
    <source>
        <dbReference type="HAMAP-Rule" id="MF_03182"/>
    </source>
</evidence>
<evidence type="ECO:0000256" key="8">
    <source>
        <dbReference type="ARBA" id="ARBA00022801"/>
    </source>
</evidence>
<keyword evidence="14" id="KW-1185">Reference proteome</keyword>
<dbReference type="PANTHER" id="PTHR15728">
    <property type="entry name" value="DEADENYLATION COMPLEX CATALYTIC SUBUNIT PAN2"/>
    <property type="match status" value="1"/>
</dbReference>
<dbReference type="Pfam" id="PF13423">
    <property type="entry name" value="UCH_1"/>
    <property type="match status" value="1"/>
</dbReference>
<name>A0AAN6YP39_9PEZI</name>
<reference evidence="13" key="1">
    <citation type="journal article" date="2023" name="Mol. Phylogenet. Evol.">
        <title>Genome-scale phylogeny and comparative genomics of the fungal order Sordariales.</title>
        <authorList>
            <person name="Hensen N."/>
            <person name="Bonometti L."/>
            <person name="Westerberg I."/>
            <person name="Brannstrom I.O."/>
            <person name="Guillou S."/>
            <person name="Cros-Aarteil S."/>
            <person name="Calhoun S."/>
            <person name="Haridas S."/>
            <person name="Kuo A."/>
            <person name="Mondo S."/>
            <person name="Pangilinan J."/>
            <person name="Riley R."/>
            <person name="LaButti K."/>
            <person name="Andreopoulos B."/>
            <person name="Lipzen A."/>
            <person name="Chen C."/>
            <person name="Yan M."/>
            <person name="Daum C."/>
            <person name="Ng V."/>
            <person name="Clum A."/>
            <person name="Steindorff A."/>
            <person name="Ohm R.A."/>
            <person name="Martin F."/>
            <person name="Silar P."/>
            <person name="Natvig D.O."/>
            <person name="Lalanne C."/>
            <person name="Gautier V."/>
            <person name="Ament-Velasquez S.L."/>
            <person name="Kruys A."/>
            <person name="Hutchinson M.I."/>
            <person name="Powell A.J."/>
            <person name="Barry K."/>
            <person name="Miller A.N."/>
            <person name="Grigoriev I.V."/>
            <person name="Debuchy R."/>
            <person name="Gladieux P."/>
            <person name="Hiltunen Thoren M."/>
            <person name="Johannesson H."/>
        </authorList>
    </citation>
    <scope>NUCLEOTIDE SEQUENCE</scope>
    <source>
        <strain evidence="13">PSN293</strain>
    </source>
</reference>
<dbReference type="SUPFAM" id="SSF53098">
    <property type="entry name" value="Ribonuclease H-like"/>
    <property type="match status" value="1"/>
</dbReference>
<dbReference type="HAMAP" id="MF_03182">
    <property type="entry name" value="PAN2"/>
    <property type="match status" value="1"/>
</dbReference>
<keyword evidence="8 10" id="KW-0378">Hydrolase</keyword>
<evidence type="ECO:0000256" key="7">
    <source>
        <dbReference type="ARBA" id="ARBA00022723"/>
    </source>
</evidence>
<comment type="subunit">
    <text evidence="10">Forms a heterotrimer with an asymmetric homodimer of the regulatory subunit PAN3 to form the poly(A)-nuclease (PAN) deadenylation complex.</text>
</comment>
<dbReference type="Pfam" id="PF00929">
    <property type="entry name" value="RNase_T"/>
    <property type="match status" value="1"/>
</dbReference>
<comment type="similarity">
    <text evidence="10">Belongs to the peptidase C19 family. PAN2 subfamily.</text>
</comment>
<evidence type="ECO:0000256" key="1">
    <source>
        <dbReference type="ARBA" id="ARBA00001663"/>
    </source>
</evidence>
<dbReference type="SMART" id="SM00479">
    <property type="entry name" value="EXOIII"/>
    <property type="match status" value="1"/>
</dbReference>
<dbReference type="GO" id="GO:0031251">
    <property type="term" value="C:PAN complex"/>
    <property type="evidence" value="ECO:0007669"/>
    <property type="project" value="UniProtKB-UniRule"/>
</dbReference>
<keyword evidence="3 10" id="KW-0963">Cytoplasm</keyword>
<evidence type="ECO:0000256" key="5">
    <source>
        <dbReference type="ARBA" id="ARBA00022664"/>
    </source>
</evidence>
<evidence type="ECO:0000256" key="9">
    <source>
        <dbReference type="ARBA" id="ARBA00022839"/>
    </source>
</evidence>
<comment type="domain">
    <text evidence="10">Contains a pseudo-UCH domain. This ubiquitin C-terminal hydrolase (UCH)-like or ubiquitin specific protease (USP)-like domain is predicted to be catalytically inactive because it lacks the active site catalytic triad characteristic of thiol proteases, with residues at the equivalent structural positions that are incompatible with catalysis, and it cannot bind ubiquitin. It functions as a structural scaffold for intra- and intermolecular interactions in the complex.</text>
</comment>
<keyword evidence="5 10" id="KW-0507">mRNA processing</keyword>
<evidence type="ECO:0000256" key="4">
    <source>
        <dbReference type="ARBA" id="ARBA00022574"/>
    </source>
</evidence>
<feature type="binding site" evidence="10">
    <location>
        <position position="1058"/>
    </location>
    <ligand>
        <name>a divalent metal cation</name>
        <dbReference type="ChEBI" id="CHEBI:60240"/>
        <note>catalytic</note>
    </ligand>
</feature>
<dbReference type="EMBL" id="MU858046">
    <property type="protein sequence ID" value="KAK4219807.1"/>
    <property type="molecule type" value="Genomic_DNA"/>
</dbReference>
<evidence type="ECO:0000256" key="2">
    <source>
        <dbReference type="ARBA" id="ARBA00004496"/>
    </source>
</evidence>
<dbReference type="InterPro" id="IPR050785">
    <property type="entry name" value="PAN2-PAN3_catalytic_subunit"/>
</dbReference>
<dbReference type="InterPro" id="IPR036397">
    <property type="entry name" value="RNaseH_sf"/>
</dbReference>
<feature type="binding site" evidence="10">
    <location>
        <position position="951"/>
    </location>
    <ligand>
        <name>a divalent metal cation</name>
        <dbReference type="ChEBI" id="CHEBI:60240"/>
        <note>catalytic</note>
    </ligand>
</feature>
<dbReference type="InterPro" id="IPR012337">
    <property type="entry name" value="RNaseH-like_sf"/>
</dbReference>
<dbReference type="FunFam" id="3.30.420.10:FF:000028">
    <property type="entry name" value="PAN2-PAN3 deadenylation complex catalytic subunit PAN2"/>
    <property type="match status" value="1"/>
</dbReference>
<evidence type="ECO:0000313" key="14">
    <source>
        <dbReference type="Proteomes" id="UP001301769"/>
    </source>
</evidence>
<feature type="compositionally biased region" description="Low complexity" evidence="11">
    <location>
        <begin position="14"/>
        <end position="25"/>
    </location>
</feature>
<evidence type="ECO:0000259" key="12">
    <source>
        <dbReference type="PROSITE" id="PS50235"/>
    </source>
</evidence>
<organism evidence="13 14">
    <name type="scientific">Rhypophila decipiens</name>
    <dbReference type="NCBI Taxonomy" id="261697"/>
    <lineage>
        <taxon>Eukaryota</taxon>
        <taxon>Fungi</taxon>
        <taxon>Dikarya</taxon>
        <taxon>Ascomycota</taxon>
        <taxon>Pezizomycotina</taxon>
        <taxon>Sordariomycetes</taxon>
        <taxon>Sordariomycetidae</taxon>
        <taxon>Sordariales</taxon>
        <taxon>Naviculisporaceae</taxon>
        <taxon>Rhypophila</taxon>
    </lineage>
</organism>
<dbReference type="Proteomes" id="UP001301769">
    <property type="component" value="Unassembled WGS sequence"/>
</dbReference>
<dbReference type="PANTHER" id="PTHR15728:SF0">
    <property type="entry name" value="PAN2-PAN3 DEADENYLATION COMPLEX CATALYTIC SUBUNIT PAN2"/>
    <property type="match status" value="1"/>
</dbReference>
<dbReference type="EC" id="3.1.13.4" evidence="10"/>
<evidence type="ECO:0000256" key="11">
    <source>
        <dbReference type="SAM" id="MobiDB-lite"/>
    </source>
</evidence>
<dbReference type="PROSITE" id="PS50235">
    <property type="entry name" value="USP_3"/>
    <property type="match status" value="1"/>
</dbReference>
<gene>
    <name evidence="10" type="primary">PAN2</name>
    <name evidence="13" type="ORF">QBC37DRAFT_408536</name>
</gene>
<dbReference type="InterPro" id="IPR048841">
    <property type="entry name" value="PAN2_N"/>
</dbReference>
<dbReference type="InterPro" id="IPR036322">
    <property type="entry name" value="WD40_repeat_dom_sf"/>
</dbReference>
<dbReference type="Gene3D" id="3.30.420.10">
    <property type="entry name" value="Ribonuclease H-like superfamily/Ribonuclease H"/>
    <property type="match status" value="1"/>
</dbReference>
<dbReference type="Gene3D" id="2.130.10.10">
    <property type="entry name" value="YVTN repeat-like/Quinoprotein amine dehydrogenase"/>
    <property type="match status" value="1"/>
</dbReference>
<keyword evidence="9 10" id="KW-0269">Exonuclease</keyword>
<comment type="catalytic activity">
    <reaction evidence="1 10">
        <text>Exonucleolytic cleavage of poly(A) to 5'-AMP.</text>
        <dbReference type="EC" id="3.1.13.4"/>
    </reaction>
</comment>
<comment type="caution">
    <text evidence="10">Lacks conserved residue(s) required for the propagation of feature annotation.</text>
</comment>
<dbReference type="SUPFAM" id="SSF50978">
    <property type="entry name" value="WD40 repeat-like"/>
    <property type="match status" value="1"/>
</dbReference>
<dbReference type="InterPro" id="IPR030843">
    <property type="entry name" value="PAN2"/>
</dbReference>
<keyword evidence="4" id="KW-0853">WD repeat</keyword>
<proteinExistence type="inferred from homology"/>
<comment type="activity regulation">
    <text evidence="10">Positively regulated by the regulatory subunit PAN3.</text>
</comment>
<dbReference type="AlphaFoldDB" id="A0AAN6YP39"/>
<feature type="binding site" evidence="10">
    <location>
        <position position="1109"/>
    </location>
    <ligand>
        <name>a divalent metal cation</name>
        <dbReference type="ChEBI" id="CHEBI:60240"/>
        <note>catalytic</note>
    </ligand>
</feature>
<dbReference type="GO" id="GO:0046872">
    <property type="term" value="F:metal ion binding"/>
    <property type="evidence" value="ECO:0007669"/>
    <property type="project" value="UniProtKB-KW"/>
</dbReference>
<dbReference type="Pfam" id="PF20770">
    <property type="entry name" value="PAN2_N"/>
    <property type="match status" value="1"/>
</dbReference>
<comment type="domain">
    <text evidence="10">The linker, or PAN3 interaction domain (PID), between the WD40 repeats and the pseudo-UCH domain mediates interaction with PAN3.</text>
</comment>
<dbReference type="InterPro" id="IPR028889">
    <property type="entry name" value="USP"/>
</dbReference>
<dbReference type="InterPro" id="IPR013520">
    <property type="entry name" value="Ribonucl_H"/>
</dbReference>
<feature type="binding site" evidence="10">
    <location>
        <position position="949"/>
    </location>
    <ligand>
        <name>a divalent metal cation</name>
        <dbReference type="ChEBI" id="CHEBI:60240"/>
        <note>catalytic</note>
    </ligand>
</feature>
<comment type="cofactor">
    <cofactor evidence="10">
        <name>a divalent metal cation</name>
        <dbReference type="ChEBI" id="CHEBI:60240"/>
    </cofactor>
    <text evidence="10">Binds 2 metal cations per subunit in the catalytic exonuclease domain.</text>
</comment>
<dbReference type="InterPro" id="IPR028881">
    <property type="entry name" value="PAN2_UCH_dom"/>
</dbReference>
<dbReference type="InterPro" id="IPR015943">
    <property type="entry name" value="WD40/YVTN_repeat-like_dom_sf"/>
</dbReference>
<comment type="subcellular location">
    <subcellularLocation>
        <location evidence="2 10">Cytoplasm</location>
    </subcellularLocation>
</comment>
<evidence type="ECO:0000313" key="13">
    <source>
        <dbReference type="EMBL" id="KAK4219807.1"/>
    </source>
</evidence>
<dbReference type="InterPro" id="IPR038765">
    <property type="entry name" value="Papain-like_cys_pep_sf"/>
</dbReference>
<feature type="region of interest" description="Disordered" evidence="11">
    <location>
        <begin position="472"/>
        <end position="504"/>
    </location>
</feature>
<sequence>MEADWDQISQVTFPVQSPGSSPSVSTLTGHPFQRTLQAQQQHAETTPYTTAVAFDTKVELLWIGGSNGRVSSYTGPPLQRYTSWRVQPAEKGVIQQFLFNDKGVIILGTKTVLYANRRGIQHWLLHHDPTNDATKCMQNLQCMSFTSSSKPTEILVAGAQETMLVIDVTKGEIVKQLHTEYHYTIMKRSRHYICAATTTGSVHILDSTSFQITKTWQAHAAFINDMDVRNDLVVTCGGSIKHLPNQPTPTKNLDHYVNAFDLAKSAAGPLTPVSLAVAAAHARLHPKMSSTTVVVAPHGQIHVVDLLNSNAKPTVTKLALVASNIKLFDVASSAQAFVITDGNCNSRLWGSPSKHIRFSDGGTDPIGAGPPVDAAPEIRWNDDVETQTPLSTVGMPFYREALFSAWPADLISDVGAPPVQLPPAFLATLKKSEVGWYGPNTRGLLRNQQENTRASLQDPDVLQAPKFLSQKARESGSTAKAAADPVAEPLDDSANPSLKPEAPQVYREQEIKYSKYGVDDFDFGYYNKTQYAGLENQIPNSYANALLQLMNYTPLLRNLALQHAASSCLEGSCILCEMGFVFDMLQKAGGSACHATNMLSALASNSTVQQEQLLEDEAKNRSLTDMAQGLCRFFFNQAVADYKKVPPASSSLEQTLFATPLSPPLTPDVLVDKVLTMTLKKSHRCLSCHNGKLIDEKLHVVELLYPPPPAPIQVSRGGKATKRTFSQVLKTSVDMETVTKGYCVVCRRYNDLQRRRTIDSGVPAVLALNAAIKSPEARSLWATPGWLPQEIGVIVDQNQFFCYEGPDLEFHLQRAQRAIHKIKVYSLVGMVVNIEGPLPQSQHLAALINVTHSEPAAPPANKWHLFNDFHVRPVSSADALTFNTTWKSPSVIIYQLKEANNTSDPQWKTKLDTSVLLRDPSRRPGSEITYEPLDRETEMPVPGSTVALDAEFVSLRDEEIHLNEDGQKETVRPKQLVLARVSVVRGQGEKEGVPFIDDYISIKGPIHDHLTAYSGIYEGDLDPRTSRHHLVPLKVAYKKLWVLVNLGCVFVGHGLKQDLRVINIQIPRDQVIDTIEKFKIGPRKLSLRFLTWCVMKKEIQMETHDSIEDAHAALMLYKKYLEFNDAGILEERLQEISTMGKKYKYKVPSQPQKEDATTSITTAVQLRHQGGTGTPPSLAAEVASSETTTAAGVAESCLPHEQFNPRRAAEDIFRI</sequence>
<comment type="function">
    <text evidence="10">Catalytic subunit of the poly(A)-nuclease (PAN) deadenylation complex, one of two cytoplasmic mRNA deadenylases involved in mRNA turnover. PAN specifically shortens poly(A) tails of RNA and the activity is stimulated by poly(A)-binding protein PAB1. PAN deadenylation is followed by rapid degradation of the shortened mRNA tails by the CCR4-NOT complex. Deadenylated mRNAs are then degraded by two alternative mechanisms, namely exosome-mediated 3'-5' exonucleolytic degradation, or deadenlyation-dependent mRNA decaping and subsequent 5'-3' exonucleolytic degradation by XRN1. May also be involved in post-transcriptional maturation of mRNA poly(A) tails.</text>
</comment>
<dbReference type="GO" id="GO:0004535">
    <property type="term" value="F:poly(A)-specific ribonuclease activity"/>
    <property type="evidence" value="ECO:0007669"/>
    <property type="project" value="UniProtKB-UniRule"/>
</dbReference>
<reference evidence="13" key="2">
    <citation type="submission" date="2023-05" db="EMBL/GenBank/DDBJ databases">
        <authorList>
            <consortium name="Lawrence Berkeley National Laboratory"/>
            <person name="Steindorff A."/>
            <person name="Hensen N."/>
            <person name="Bonometti L."/>
            <person name="Westerberg I."/>
            <person name="Brannstrom I.O."/>
            <person name="Guillou S."/>
            <person name="Cros-Aarteil S."/>
            <person name="Calhoun S."/>
            <person name="Haridas S."/>
            <person name="Kuo A."/>
            <person name="Mondo S."/>
            <person name="Pangilinan J."/>
            <person name="Riley R."/>
            <person name="Labutti K."/>
            <person name="Andreopoulos B."/>
            <person name="Lipzen A."/>
            <person name="Chen C."/>
            <person name="Yanf M."/>
            <person name="Daum C."/>
            <person name="Ng V."/>
            <person name="Clum A."/>
            <person name="Ohm R."/>
            <person name="Martin F."/>
            <person name="Silar P."/>
            <person name="Natvig D."/>
            <person name="Lalanne C."/>
            <person name="Gautier V."/>
            <person name="Ament-Velasquez S.L."/>
            <person name="Kruys A."/>
            <person name="Hutchinson M.I."/>
            <person name="Powell A.J."/>
            <person name="Barry K."/>
            <person name="Miller A.N."/>
            <person name="Grigoriev I.V."/>
            <person name="Debuchy R."/>
            <person name="Gladieux P."/>
            <person name="Thoren M.H."/>
            <person name="Johannesson H."/>
        </authorList>
    </citation>
    <scope>NUCLEOTIDE SEQUENCE</scope>
    <source>
        <strain evidence="13">PSN293</strain>
    </source>
</reference>
<comment type="caution">
    <text evidence="13">The sequence shown here is derived from an EMBL/GenBank/DDBJ whole genome shotgun (WGS) entry which is preliminary data.</text>
</comment>